<dbReference type="RefSeq" id="WP_364586777.1">
    <property type="nucleotide sequence ID" value="NZ_JBFAQK010000001.1"/>
</dbReference>
<protein>
    <recommendedName>
        <fullName evidence="3">HEAT repeat domain-containing protein</fullName>
    </recommendedName>
</protein>
<reference evidence="1 2" key="1">
    <citation type="submission" date="2024-06" db="EMBL/GenBank/DDBJ databases">
        <title>The Natural Products Discovery Center: Release of the First 8490 Sequenced Strains for Exploring Actinobacteria Biosynthetic Diversity.</title>
        <authorList>
            <person name="Kalkreuter E."/>
            <person name="Kautsar S.A."/>
            <person name="Yang D."/>
            <person name="Bader C.D."/>
            <person name="Teijaro C.N."/>
            <person name="Fluegel L."/>
            <person name="Davis C.M."/>
            <person name="Simpson J.R."/>
            <person name="Lauterbach L."/>
            <person name="Steele A.D."/>
            <person name="Gui C."/>
            <person name="Meng S."/>
            <person name="Li G."/>
            <person name="Viehrig K."/>
            <person name="Ye F."/>
            <person name="Su P."/>
            <person name="Kiefer A.F."/>
            <person name="Nichols A."/>
            <person name="Cepeda A.J."/>
            <person name="Yan W."/>
            <person name="Fan B."/>
            <person name="Jiang Y."/>
            <person name="Adhikari A."/>
            <person name="Zheng C.-J."/>
            <person name="Schuster L."/>
            <person name="Cowan T.M."/>
            <person name="Smanski M.J."/>
            <person name="Chevrette M.G."/>
            <person name="De Carvalho L.P.S."/>
            <person name="Shen B."/>
        </authorList>
    </citation>
    <scope>NUCLEOTIDE SEQUENCE [LARGE SCALE GENOMIC DNA]</scope>
    <source>
        <strain evidence="1 2">NPDC049344</strain>
    </source>
</reference>
<dbReference type="EMBL" id="JBFAQK010000001">
    <property type="protein sequence ID" value="MEV4679487.1"/>
    <property type="molecule type" value="Genomic_DNA"/>
</dbReference>
<proteinExistence type="predicted"/>
<sequence length="331" mass="35189">MTTPAPSVCPLSPWEAPERIAAVARLAASAGPAALARDLLFASQDAGHGVAACLRAMPEERRRAVAALLTECAESPVPPPGLRRRALVLLAVVSRGFAPDEWYERWTALLEGWAQEWYWAGTSDELPAVAEAVLDAGRPLSDEVVGLLRRSAYMANEWAAVLLERTPLPLLDPGEPWADRIRAELPALGAPWPALVAHLLAAPAAPTKRWDREAADILRGIDPDTVRRTVTPWAELAAQGGGAEDGGYDPCDVTAIRGIARLLALLPPHPDSVLALAALVERPPVKAVVAGAAVRALAHLEGGAGRAELTRLADRVGHRGTLRQIRRALAS</sequence>
<evidence type="ECO:0000313" key="1">
    <source>
        <dbReference type="EMBL" id="MEV4679487.1"/>
    </source>
</evidence>
<evidence type="ECO:0000313" key="2">
    <source>
        <dbReference type="Proteomes" id="UP001552521"/>
    </source>
</evidence>
<comment type="caution">
    <text evidence="1">The sequence shown here is derived from an EMBL/GenBank/DDBJ whole genome shotgun (WGS) entry which is preliminary data.</text>
</comment>
<name>A0ABV3HLQ2_9ACTN</name>
<evidence type="ECO:0008006" key="3">
    <source>
        <dbReference type="Google" id="ProtNLM"/>
    </source>
</evidence>
<organism evidence="1 2">
    <name type="scientific">Streptomyces kurssanovii</name>
    <dbReference type="NCBI Taxonomy" id="67312"/>
    <lineage>
        <taxon>Bacteria</taxon>
        <taxon>Bacillati</taxon>
        <taxon>Actinomycetota</taxon>
        <taxon>Actinomycetes</taxon>
        <taxon>Kitasatosporales</taxon>
        <taxon>Streptomycetaceae</taxon>
        <taxon>Streptomyces</taxon>
    </lineage>
</organism>
<accession>A0ABV3HLQ2</accession>
<dbReference type="Proteomes" id="UP001552521">
    <property type="component" value="Unassembled WGS sequence"/>
</dbReference>
<keyword evidence="2" id="KW-1185">Reference proteome</keyword>
<gene>
    <name evidence="1" type="ORF">AB0K36_01620</name>
</gene>